<sequence length="307" mass="33931">MSAAWIDSAKASIRGLLTGTVLLLTFELYTLWTWCTARDSMQISGITLHVTGQQSPCHAGTKRCHPSITRTVDAKNGSGGDEKVVGDDYECTMDVLTTSELQKRKRHDELRSMALVSHNRNTIFVSVNAVVAYLLERFGVSKEQLLDATGKESAAVRIAHGEAQLVHEIRDYLQRQGVRLDLLTPASASQGRRDKAESKIASTHRQASGSVFLIKNLPVGTTEEDVSRMLHRLTRKGAHSLDAPRRIVVPPLGITAIVEYAMPQIARLAYKALAYEPGPSWRFEVVWRLKASKDRLLGLSTETVNQS</sequence>
<reference evidence="2 3" key="1">
    <citation type="journal article" date="2022" name="Front. Cell. Infect. Microbiol.">
        <title>The Genomes of Two Strains of Taenia crassiceps the Animal Model for the Study of Human Cysticercosis.</title>
        <authorList>
            <person name="Bobes R.J."/>
            <person name="Estrada K."/>
            <person name="Rios-Valencia D.G."/>
            <person name="Calderon-Gallegos A."/>
            <person name="de la Torre P."/>
            <person name="Carrero J.C."/>
            <person name="Sanchez-Flores A."/>
            <person name="Laclette J.P."/>
        </authorList>
    </citation>
    <scope>NUCLEOTIDE SEQUENCE [LARGE SCALE GENOMIC DNA]</scope>
    <source>
        <strain evidence="2">WFUcys</strain>
    </source>
</reference>
<keyword evidence="3" id="KW-1185">Reference proteome</keyword>
<name>A0ABR4Q799_9CEST</name>
<keyword evidence="1" id="KW-0812">Transmembrane</keyword>
<feature type="transmembrane region" description="Helical" evidence="1">
    <location>
        <begin position="12"/>
        <end position="34"/>
    </location>
</feature>
<comment type="caution">
    <text evidence="2">The sequence shown here is derived from an EMBL/GenBank/DDBJ whole genome shotgun (WGS) entry which is preliminary data.</text>
</comment>
<accession>A0ABR4Q799</accession>
<gene>
    <name evidence="2" type="ORF">TcWFU_006961</name>
</gene>
<keyword evidence="1" id="KW-1133">Transmembrane helix</keyword>
<dbReference type="EMBL" id="JAKROA010000009">
    <property type="protein sequence ID" value="KAL5105248.1"/>
    <property type="molecule type" value="Genomic_DNA"/>
</dbReference>
<organism evidence="2 3">
    <name type="scientific">Taenia crassiceps</name>
    <dbReference type="NCBI Taxonomy" id="6207"/>
    <lineage>
        <taxon>Eukaryota</taxon>
        <taxon>Metazoa</taxon>
        <taxon>Spiralia</taxon>
        <taxon>Lophotrochozoa</taxon>
        <taxon>Platyhelminthes</taxon>
        <taxon>Cestoda</taxon>
        <taxon>Eucestoda</taxon>
        <taxon>Cyclophyllidea</taxon>
        <taxon>Taeniidae</taxon>
        <taxon>Taenia</taxon>
    </lineage>
</organism>
<keyword evidence="1" id="KW-0472">Membrane</keyword>
<dbReference type="Proteomes" id="UP001651158">
    <property type="component" value="Unassembled WGS sequence"/>
</dbReference>
<evidence type="ECO:0000256" key="1">
    <source>
        <dbReference type="SAM" id="Phobius"/>
    </source>
</evidence>
<evidence type="ECO:0000313" key="2">
    <source>
        <dbReference type="EMBL" id="KAL5105248.1"/>
    </source>
</evidence>
<dbReference type="InterPro" id="IPR012677">
    <property type="entry name" value="Nucleotide-bd_a/b_plait_sf"/>
</dbReference>
<proteinExistence type="predicted"/>
<evidence type="ECO:0000313" key="3">
    <source>
        <dbReference type="Proteomes" id="UP001651158"/>
    </source>
</evidence>
<dbReference type="Gene3D" id="3.30.70.330">
    <property type="match status" value="1"/>
</dbReference>
<protein>
    <submittedName>
        <fullName evidence="2">RNA-binding protein 19</fullName>
    </submittedName>
</protein>